<proteinExistence type="predicted"/>
<organism evidence="2 3">
    <name type="scientific">Portunus trituberculatus</name>
    <name type="common">Swimming crab</name>
    <name type="synonym">Neptunus trituberculatus</name>
    <dbReference type="NCBI Taxonomy" id="210409"/>
    <lineage>
        <taxon>Eukaryota</taxon>
        <taxon>Metazoa</taxon>
        <taxon>Ecdysozoa</taxon>
        <taxon>Arthropoda</taxon>
        <taxon>Crustacea</taxon>
        <taxon>Multicrustacea</taxon>
        <taxon>Malacostraca</taxon>
        <taxon>Eumalacostraca</taxon>
        <taxon>Eucarida</taxon>
        <taxon>Decapoda</taxon>
        <taxon>Pleocyemata</taxon>
        <taxon>Brachyura</taxon>
        <taxon>Eubrachyura</taxon>
        <taxon>Portunoidea</taxon>
        <taxon>Portunidae</taxon>
        <taxon>Portuninae</taxon>
        <taxon>Portunus</taxon>
    </lineage>
</organism>
<comment type="caution">
    <text evidence="2">The sequence shown here is derived from an EMBL/GenBank/DDBJ whole genome shotgun (WGS) entry which is preliminary data.</text>
</comment>
<evidence type="ECO:0000256" key="1">
    <source>
        <dbReference type="SAM" id="SignalP"/>
    </source>
</evidence>
<name>A0A5B7DG44_PORTR</name>
<dbReference type="AlphaFoldDB" id="A0A5B7DG44"/>
<evidence type="ECO:0000313" key="3">
    <source>
        <dbReference type="Proteomes" id="UP000324222"/>
    </source>
</evidence>
<feature type="chain" id="PRO_5023004556" description="Secreted protein" evidence="1">
    <location>
        <begin position="25"/>
        <end position="108"/>
    </location>
</feature>
<evidence type="ECO:0000313" key="2">
    <source>
        <dbReference type="EMBL" id="MPC20308.1"/>
    </source>
</evidence>
<dbReference type="EMBL" id="VSRR010000857">
    <property type="protein sequence ID" value="MPC20308.1"/>
    <property type="molecule type" value="Genomic_DNA"/>
</dbReference>
<sequence length="108" mass="11871">MEETHHSLHVRLVCLGLAGRLVLGQQRDIGGQLVVKRHVLYIVKNNGQFCPRQEKRICQEGGDGKALTCCLQCAFLPSRLGGHPDLGYIHSRPPYFSANFSGSVNSAI</sequence>
<accession>A0A5B7DG44</accession>
<keyword evidence="3" id="KW-1185">Reference proteome</keyword>
<keyword evidence="1" id="KW-0732">Signal</keyword>
<evidence type="ECO:0008006" key="4">
    <source>
        <dbReference type="Google" id="ProtNLM"/>
    </source>
</evidence>
<protein>
    <recommendedName>
        <fullName evidence="4">Secreted protein</fullName>
    </recommendedName>
</protein>
<feature type="signal peptide" evidence="1">
    <location>
        <begin position="1"/>
        <end position="24"/>
    </location>
</feature>
<dbReference type="Proteomes" id="UP000324222">
    <property type="component" value="Unassembled WGS sequence"/>
</dbReference>
<gene>
    <name evidence="2" type="ORF">E2C01_013245</name>
</gene>
<reference evidence="2 3" key="1">
    <citation type="submission" date="2019-05" db="EMBL/GenBank/DDBJ databases">
        <title>Another draft genome of Portunus trituberculatus and its Hox gene families provides insights of decapod evolution.</title>
        <authorList>
            <person name="Jeong J.-H."/>
            <person name="Song I."/>
            <person name="Kim S."/>
            <person name="Choi T."/>
            <person name="Kim D."/>
            <person name="Ryu S."/>
            <person name="Kim W."/>
        </authorList>
    </citation>
    <scope>NUCLEOTIDE SEQUENCE [LARGE SCALE GENOMIC DNA]</scope>
    <source>
        <tissue evidence="2">Muscle</tissue>
    </source>
</reference>